<feature type="binding site" evidence="5">
    <location>
        <position position="129"/>
    </location>
    <ligand>
        <name>isopentenyl diphosphate</name>
        <dbReference type="ChEBI" id="CHEBI:128769"/>
    </ligand>
</feature>
<dbReference type="GO" id="GO:0046872">
    <property type="term" value="F:metal ion binding"/>
    <property type="evidence" value="ECO:0007669"/>
    <property type="project" value="UniProtKB-KW"/>
</dbReference>
<dbReference type="NCBIfam" id="TIGR00216">
    <property type="entry name" value="ispH_lytB"/>
    <property type="match status" value="1"/>
</dbReference>
<evidence type="ECO:0000313" key="6">
    <source>
        <dbReference type="EMBL" id="HER43657.1"/>
    </source>
</evidence>
<feature type="binding site" evidence="5">
    <location>
        <position position="225"/>
    </location>
    <ligand>
        <name>isopentenyl diphosphate</name>
        <dbReference type="ChEBI" id="CHEBI:128769"/>
    </ligand>
</feature>
<reference evidence="6" key="1">
    <citation type="journal article" date="2020" name="mSystems">
        <title>Genome- and Community-Level Interaction Insights into Carbon Utilization and Element Cycling Functions of Hydrothermarchaeota in Hydrothermal Sediment.</title>
        <authorList>
            <person name="Zhou Z."/>
            <person name="Liu Y."/>
            <person name="Xu W."/>
            <person name="Pan J."/>
            <person name="Luo Z.H."/>
            <person name="Li M."/>
        </authorList>
    </citation>
    <scope>NUCLEOTIDE SEQUENCE [LARGE SCALE GENOMIC DNA]</scope>
    <source>
        <strain evidence="6">SpSt-1233</strain>
    </source>
</reference>
<dbReference type="GO" id="GO:0051539">
    <property type="term" value="F:4 iron, 4 sulfur cluster binding"/>
    <property type="evidence" value="ECO:0007669"/>
    <property type="project" value="UniProtKB-UniRule"/>
</dbReference>
<feature type="binding site" evidence="5">
    <location>
        <position position="223"/>
    </location>
    <ligand>
        <name>dimethylallyl diphosphate</name>
        <dbReference type="ChEBI" id="CHEBI:57623"/>
    </ligand>
</feature>
<organism evidence="6">
    <name type="scientific">Eiseniibacteriota bacterium</name>
    <dbReference type="NCBI Taxonomy" id="2212470"/>
    <lineage>
        <taxon>Bacteria</taxon>
        <taxon>Candidatus Eiseniibacteriota</taxon>
    </lineage>
</organism>
<feature type="binding site" evidence="5">
    <location>
        <position position="225"/>
    </location>
    <ligand>
        <name>(2E)-4-hydroxy-3-methylbut-2-enyl diphosphate</name>
        <dbReference type="ChEBI" id="CHEBI:128753"/>
    </ligand>
</feature>
<comment type="cofactor">
    <cofactor evidence="5">
        <name>[4Fe-4S] cluster</name>
        <dbReference type="ChEBI" id="CHEBI:49883"/>
    </cofactor>
    <text evidence="5">Binds 1 [4Fe-4S] cluster per subunit.</text>
</comment>
<evidence type="ECO:0000256" key="1">
    <source>
        <dbReference type="ARBA" id="ARBA00022485"/>
    </source>
</evidence>
<keyword evidence="5 6" id="KW-0560">Oxidoreductase</keyword>
<evidence type="ECO:0000256" key="4">
    <source>
        <dbReference type="ARBA" id="ARBA00023014"/>
    </source>
</evidence>
<feature type="binding site" evidence="5">
    <location>
        <position position="129"/>
    </location>
    <ligand>
        <name>dimethylallyl diphosphate</name>
        <dbReference type="ChEBI" id="CHEBI:57623"/>
    </ligand>
</feature>
<keyword evidence="5" id="KW-0414">Isoprene biosynthesis</keyword>
<feature type="binding site" evidence="5">
    <location>
        <position position="46"/>
    </location>
    <ligand>
        <name>isopentenyl diphosphate</name>
        <dbReference type="ChEBI" id="CHEBI:128769"/>
    </ligand>
</feature>
<feature type="binding site" evidence="5">
    <location>
        <position position="225"/>
    </location>
    <ligand>
        <name>dimethylallyl diphosphate</name>
        <dbReference type="ChEBI" id="CHEBI:57623"/>
    </ligand>
</feature>
<dbReference type="GO" id="GO:0050992">
    <property type="term" value="P:dimethylallyl diphosphate biosynthetic process"/>
    <property type="evidence" value="ECO:0007669"/>
    <property type="project" value="UniProtKB-UniRule"/>
</dbReference>
<dbReference type="Proteomes" id="UP000886069">
    <property type="component" value="Unassembled WGS sequence"/>
</dbReference>
<comment type="catalytic activity">
    <reaction evidence="5">
        <text>dimethylallyl diphosphate + 2 oxidized [2Fe-2S]-[ferredoxin] + H2O = (2E)-4-hydroxy-3-methylbut-2-enyl diphosphate + 2 reduced [2Fe-2S]-[ferredoxin] + 2 H(+)</text>
        <dbReference type="Rhea" id="RHEA:24825"/>
        <dbReference type="Rhea" id="RHEA-COMP:10000"/>
        <dbReference type="Rhea" id="RHEA-COMP:10001"/>
        <dbReference type="ChEBI" id="CHEBI:15377"/>
        <dbReference type="ChEBI" id="CHEBI:15378"/>
        <dbReference type="ChEBI" id="CHEBI:33737"/>
        <dbReference type="ChEBI" id="CHEBI:33738"/>
        <dbReference type="ChEBI" id="CHEBI:57623"/>
        <dbReference type="ChEBI" id="CHEBI:128753"/>
        <dbReference type="EC" id="1.17.7.4"/>
    </reaction>
</comment>
<dbReference type="GO" id="GO:0019288">
    <property type="term" value="P:isopentenyl diphosphate biosynthetic process, methylerythritol 4-phosphate pathway"/>
    <property type="evidence" value="ECO:0007669"/>
    <property type="project" value="UniProtKB-UniRule"/>
</dbReference>
<dbReference type="EC" id="1.17.7.4" evidence="5"/>
<comment type="catalytic activity">
    <reaction evidence="5">
        <text>isopentenyl diphosphate + 2 oxidized [2Fe-2S]-[ferredoxin] + H2O = (2E)-4-hydroxy-3-methylbut-2-enyl diphosphate + 2 reduced [2Fe-2S]-[ferredoxin] + 2 H(+)</text>
        <dbReference type="Rhea" id="RHEA:24488"/>
        <dbReference type="Rhea" id="RHEA-COMP:10000"/>
        <dbReference type="Rhea" id="RHEA-COMP:10001"/>
        <dbReference type="ChEBI" id="CHEBI:15377"/>
        <dbReference type="ChEBI" id="CHEBI:15378"/>
        <dbReference type="ChEBI" id="CHEBI:33737"/>
        <dbReference type="ChEBI" id="CHEBI:33738"/>
        <dbReference type="ChEBI" id="CHEBI:128753"/>
        <dbReference type="ChEBI" id="CHEBI:128769"/>
        <dbReference type="EC" id="1.17.7.4"/>
    </reaction>
</comment>
<feature type="binding site" evidence="5">
    <location>
        <position position="267"/>
    </location>
    <ligand>
        <name>(2E)-4-hydroxy-3-methylbut-2-enyl diphosphate</name>
        <dbReference type="ChEBI" id="CHEBI:128753"/>
    </ligand>
</feature>
<dbReference type="EMBL" id="DSEC01000303">
    <property type="protein sequence ID" value="HER43657.1"/>
    <property type="molecule type" value="Genomic_DNA"/>
</dbReference>
<keyword evidence="4 5" id="KW-0411">Iron-sulfur</keyword>
<dbReference type="Gene3D" id="3.40.50.11270">
    <property type="match status" value="1"/>
</dbReference>
<feature type="binding site" evidence="5">
    <location>
        <position position="16"/>
    </location>
    <ligand>
        <name>[4Fe-4S] cluster</name>
        <dbReference type="ChEBI" id="CHEBI:49883"/>
    </ligand>
</feature>
<gene>
    <name evidence="5 6" type="primary">ispH</name>
    <name evidence="6" type="ORF">ENO08_04275</name>
</gene>
<dbReference type="Gene3D" id="3.40.1010.20">
    <property type="entry name" value="4-hydroxy-3-methylbut-2-enyl diphosphate reductase, catalytic domain"/>
    <property type="match status" value="2"/>
</dbReference>
<name>A0A7V2AUW3_UNCEI</name>
<evidence type="ECO:0000256" key="5">
    <source>
        <dbReference type="HAMAP-Rule" id="MF_00191"/>
    </source>
</evidence>
<feature type="binding site" evidence="5">
    <location>
        <position position="79"/>
    </location>
    <ligand>
        <name>(2E)-4-hydroxy-3-methylbut-2-enyl diphosphate</name>
        <dbReference type="ChEBI" id="CHEBI:128753"/>
    </ligand>
</feature>
<dbReference type="PANTHER" id="PTHR30426">
    <property type="entry name" value="4-HYDROXY-3-METHYLBUT-2-ENYL DIPHOSPHATE REDUCTASE"/>
    <property type="match status" value="1"/>
</dbReference>
<feature type="binding site" evidence="5">
    <location>
        <position position="167"/>
    </location>
    <ligand>
        <name>(2E)-4-hydroxy-3-methylbut-2-enyl diphosphate</name>
        <dbReference type="ChEBI" id="CHEBI:128753"/>
    </ligand>
</feature>
<feature type="active site" description="Proton donor" evidence="5">
    <location>
        <position position="131"/>
    </location>
</feature>
<dbReference type="AlphaFoldDB" id="A0A7V2AUW3"/>
<feature type="binding site" evidence="5">
    <location>
        <position position="129"/>
    </location>
    <ligand>
        <name>(2E)-4-hydroxy-3-methylbut-2-enyl diphosphate</name>
        <dbReference type="ChEBI" id="CHEBI:128753"/>
    </ligand>
</feature>
<feature type="binding site" evidence="5">
    <location>
        <position position="224"/>
    </location>
    <ligand>
        <name>isopentenyl diphosphate</name>
        <dbReference type="ChEBI" id="CHEBI:128769"/>
    </ligand>
</feature>
<feature type="binding site" evidence="5">
    <location>
        <position position="267"/>
    </location>
    <ligand>
        <name>dimethylallyl diphosphate</name>
        <dbReference type="ChEBI" id="CHEBI:57623"/>
    </ligand>
</feature>
<protein>
    <recommendedName>
        <fullName evidence="5">4-hydroxy-3-methylbut-2-enyl diphosphate reductase</fullName>
        <shortName evidence="5">HMBPP reductase</shortName>
        <ecNumber evidence="5">1.17.7.4</ecNumber>
    </recommendedName>
</protein>
<feature type="binding site" evidence="5">
    <location>
        <position position="79"/>
    </location>
    <ligand>
        <name>isopentenyl diphosphate</name>
        <dbReference type="ChEBI" id="CHEBI:128769"/>
    </ligand>
</feature>
<comment type="function">
    <text evidence="5">Catalyzes the conversion of 1-hydroxy-2-methyl-2-(E)-butenyl 4-diphosphate (HMBPP) into a mixture of isopentenyl diphosphate (IPP) and dimethylallyl diphosphate (DMAPP). Acts in the terminal step of the DOXP/MEP pathway for isoprenoid precursor biosynthesis.</text>
</comment>
<dbReference type="HAMAP" id="MF_00191">
    <property type="entry name" value="IspH"/>
    <property type="match status" value="1"/>
</dbReference>
<feature type="binding site" evidence="5">
    <location>
        <position position="46"/>
    </location>
    <ligand>
        <name>(2E)-4-hydroxy-3-methylbut-2-enyl diphosphate</name>
        <dbReference type="ChEBI" id="CHEBI:128753"/>
    </ligand>
</feature>
<feature type="binding site" evidence="5">
    <location>
        <position position="46"/>
    </location>
    <ligand>
        <name>dimethylallyl diphosphate</name>
        <dbReference type="ChEBI" id="CHEBI:57623"/>
    </ligand>
</feature>
<feature type="binding site" evidence="5">
    <location>
        <position position="267"/>
    </location>
    <ligand>
        <name>isopentenyl diphosphate</name>
        <dbReference type="ChEBI" id="CHEBI:128769"/>
    </ligand>
</feature>
<dbReference type="InterPro" id="IPR003451">
    <property type="entry name" value="LytB/IspH"/>
</dbReference>
<feature type="binding site" evidence="5">
    <location>
        <position position="101"/>
    </location>
    <ligand>
        <name>[4Fe-4S] cluster</name>
        <dbReference type="ChEBI" id="CHEBI:49883"/>
    </ligand>
</feature>
<comment type="pathway">
    <text evidence="5">Isoprenoid biosynthesis; dimethylallyl diphosphate biosynthesis; dimethylallyl diphosphate from (2E)-4-hydroxy-3-methylbutenyl diphosphate: step 1/1.</text>
</comment>
<proteinExistence type="inferred from homology"/>
<comment type="pathway">
    <text evidence="5">Isoprenoid biosynthesis; isopentenyl diphosphate biosynthesis via DXP pathway; isopentenyl diphosphate from 1-deoxy-D-xylulose 5-phosphate: step 6/6.</text>
</comment>
<dbReference type="UniPathway" id="UPA00056">
    <property type="reaction ID" value="UER00097"/>
</dbReference>
<dbReference type="PANTHER" id="PTHR30426:SF0">
    <property type="entry name" value="4-HYDROXY-3-METHYLBUT-2-ENYL DIPHOSPHATE REDUCTASE"/>
    <property type="match status" value="1"/>
</dbReference>
<comment type="similarity">
    <text evidence="5">Belongs to the IspH family.</text>
</comment>
<keyword evidence="3 5" id="KW-0408">Iron</keyword>
<accession>A0A7V2AUW3</accession>
<feature type="binding site" evidence="5">
    <location>
        <position position="223"/>
    </location>
    <ligand>
        <name>(2E)-4-hydroxy-3-methylbut-2-enyl diphosphate</name>
        <dbReference type="ChEBI" id="CHEBI:128753"/>
    </ligand>
</feature>
<comment type="caution">
    <text evidence="6">The sequence shown here is derived from an EMBL/GenBank/DDBJ whole genome shotgun (WGS) entry which is preliminary data.</text>
</comment>
<evidence type="ECO:0000256" key="2">
    <source>
        <dbReference type="ARBA" id="ARBA00022723"/>
    </source>
</evidence>
<evidence type="ECO:0000256" key="3">
    <source>
        <dbReference type="ARBA" id="ARBA00023004"/>
    </source>
</evidence>
<sequence>MNPKLEVIVSPYTGYCFGVKRAMSLIDQGVAEQPGAKIYTLGEIIHNPQAVERLRERGVEPVSSLGEIEEGSFLIVRAHGVQPELIDEAKARGIRLLDATCPFVQKSQRYVRMLVEESFRVIIIGDADHPEVRSIAGHAGSDTIIVDDPESAAEVPRMEKAGVVIQTTFSKEKARSIIEILEERIERLRVYDTICQATILRREATLELAEKVDVMLVVGGRTSSNTRRLYRMCVDRGIPAHFVETADEIDPSWFEGCRKVGLTTGTSTPDWVIERVLERMEEISVGDELEDG</sequence>
<feature type="binding site" evidence="5">
    <location>
        <position position="79"/>
    </location>
    <ligand>
        <name>dimethylallyl diphosphate</name>
        <dbReference type="ChEBI" id="CHEBI:57623"/>
    </ligand>
</feature>
<feature type="binding site" evidence="5">
    <location>
        <position position="223"/>
    </location>
    <ligand>
        <name>isopentenyl diphosphate</name>
        <dbReference type="ChEBI" id="CHEBI:128769"/>
    </ligand>
</feature>
<dbReference type="CDD" id="cd13944">
    <property type="entry name" value="lytB_ispH"/>
    <property type="match status" value="1"/>
</dbReference>
<keyword evidence="1 5" id="KW-0004">4Fe-4S</keyword>
<keyword evidence="2 5" id="KW-0479">Metal-binding</keyword>
<dbReference type="GO" id="GO:0051745">
    <property type="term" value="F:4-hydroxy-3-methylbut-2-enyl diphosphate reductase activity"/>
    <property type="evidence" value="ECO:0007669"/>
    <property type="project" value="UniProtKB-UniRule"/>
</dbReference>
<feature type="binding site" evidence="5">
    <location>
        <position position="224"/>
    </location>
    <ligand>
        <name>dimethylallyl diphosphate</name>
        <dbReference type="ChEBI" id="CHEBI:57623"/>
    </ligand>
</feature>
<feature type="binding site" evidence="5">
    <location>
        <position position="224"/>
    </location>
    <ligand>
        <name>(2E)-4-hydroxy-3-methylbut-2-enyl diphosphate</name>
        <dbReference type="ChEBI" id="CHEBI:128753"/>
    </ligand>
</feature>
<dbReference type="UniPathway" id="UPA00059">
    <property type="reaction ID" value="UER00105"/>
</dbReference>
<dbReference type="GO" id="GO:0016114">
    <property type="term" value="P:terpenoid biosynthetic process"/>
    <property type="evidence" value="ECO:0007669"/>
    <property type="project" value="UniProtKB-UniRule"/>
</dbReference>
<dbReference type="Pfam" id="PF02401">
    <property type="entry name" value="LYTB"/>
    <property type="match status" value="1"/>
</dbReference>
<feature type="binding site" evidence="5">
    <location>
        <position position="195"/>
    </location>
    <ligand>
        <name>[4Fe-4S] cluster</name>
        <dbReference type="ChEBI" id="CHEBI:49883"/>
    </ligand>
</feature>